<accession>A0A5B9QSG0</accession>
<dbReference type="EMBL" id="CP042913">
    <property type="protein sequence ID" value="QEG36853.1"/>
    <property type="molecule type" value="Genomic_DNA"/>
</dbReference>
<dbReference type="OrthoDB" id="3618231at2"/>
<protein>
    <submittedName>
        <fullName evidence="1">Uncharacterized protein</fullName>
    </submittedName>
</protein>
<keyword evidence="2" id="KW-1185">Reference proteome</keyword>
<dbReference type="Gene3D" id="2.60.120.560">
    <property type="entry name" value="Exo-inulinase, domain 1"/>
    <property type="match status" value="1"/>
</dbReference>
<dbReference type="AlphaFoldDB" id="A0A5B9QSG0"/>
<proteinExistence type="predicted"/>
<gene>
    <name evidence="1" type="ORF">Pr1d_41900</name>
</gene>
<sequence length="238" mass="26997">MRNLLILVVNLFCYFVITCCQAEELPLLVQDSFEEGMSLWETSDPESGPQTWEVIQVENPDENSVLRSRGGSEYKPPHRSPWNIALLKETAVGDFVLTVRGQNTNYDAGGHRDLCIFWGYQDPAHFYYVHLGAVPDPHSCQIFIVDGADRKAITEKESKGTPWSRDWHELKVARNTETGEMAVYFDDMNEPVMTANNKKFSWGRVGIGTFDDNGNFDDFKLRGMEVTPMPAEARLPAK</sequence>
<name>A0A5B9QSG0_9BACT</name>
<reference evidence="1 2" key="1">
    <citation type="submission" date="2019-08" db="EMBL/GenBank/DDBJ databases">
        <title>Deep-cultivation of Planctomycetes and their phenomic and genomic characterization uncovers novel biology.</title>
        <authorList>
            <person name="Wiegand S."/>
            <person name="Jogler M."/>
            <person name="Boedeker C."/>
            <person name="Pinto D."/>
            <person name="Vollmers J."/>
            <person name="Rivas-Marin E."/>
            <person name="Kohn T."/>
            <person name="Peeters S.H."/>
            <person name="Heuer A."/>
            <person name="Rast P."/>
            <person name="Oberbeckmann S."/>
            <person name="Bunk B."/>
            <person name="Jeske O."/>
            <person name="Meyerdierks A."/>
            <person name="Storesund J.E."/>
            <person name="Kallscheuer N."/>
            <person name="Luecker S."/>
            <person name="Lage O.M."/>
            <person name="Pohl T."/>
            <person name="Merkel B.J."/>
            <person name="Hornburger P."/>
            <person name="Mueller R.-W."/>
            <person name="Bruemmer F."/>
            <person name="Labrenz M."/>
            <person name="Spormann A.M."/>
            <person name="Op den Camp H."/>
            <person name="Overmann J."/>
            <person name="Amann R."/>
            <person name="Jetten M.S.M."/>
            <person name="Mascher T."/>
            <person name="Medema M.H."/>
            <person name="Devos D.P."/>
            <person name="Kaster A.-K."/>
            <person name="Ovreas L."/>
            <person name="Rohde M."/>
            <person name="Galperin M.Y."/>
            <person name="Jogler C."/>
        </authorList>
    </citation>
    <scope>NUCLEOTIDE SEQUENCE [LARGE SCALE GENOMIC DNA]</scope>
    <source>
        <strain evidence="1 2">Pr1d</strain>
    </source>
</reference>
<evidence type="ECO:0000313" key="2">
    <source>
        <dbReference type="Proteomes" id="UP000323917"/>
    </source>
</evidence>
<evidence type="ECO:0000313" key="1">
    <source>
        <dbReference type="EMBL" id="QEG36853.1"/>
    </source>
</evidence>
<dbReference type="RefSeq" id="WP_148075155.1">
    <property type="nucleotide sequence ID" value="NZ_CP042913.1"/>
</dbReference>
<organism evidence="1 2">
    <name type="scientific">Bythopirellula goksoeyrii</name>
    <dbReference type="NCBI Taxonomy" id="1400387"/>
    <lineage>
        <taxon>Bacteria</taxon>
        <taxon>Pseudomonadati</taxon>
        <taxon>Planctomycetota</taxon>
        <taxon>Planctomycetia</taxon>
        <taxon>Pirellulales</taxon>
        <taxon>Lacipirellulaceae</taxon>
        <taxon>Bythopirellula</taxon>
    </lineage>
</organism>
<dbReference type="Proteomes" id="UP000323917">
    <property type="component" value="Chromosome"/>
</dbReference>
<dbReference type="KEGG" id="bgok:Pr1d_41900"/>